<organism evidence="6">
    <name type="scientific">Penicillium sp. YT-2016</name>
    <dbReference type="NCBI Taxonomy" id="1813945"/>
    <lineage>
        <taxon>Eukaryota</taxon>
        <taxon>Fungi</taxon>
        <taxon>Dikarya</taxon>
        <taxon>Ascomycota</taxon>
        <taxon>Pezizomycotina</taxon>
        <taxon>Eurotiomycetes</taxon>
        <taxon>Eurotiomycetidae</taxon>
        <taxon>Eurotiales</taxon>
        <taxon>Aspergillaceae</taxon>
        <taxon>Penicillium</taxon>
    </lineage>
</organism>
<dbReference type="Gene3D" id="3.30.300.30">
    <property type="match status" value="1"/>
</dbReference>
<feature type="non-terminal residue" evidence="6">
    <location>
        <position position="1175"/>
    </location>
</feature>
<dbReference type="PANTHER" id="PTHR45527:SF16">
    <property type="entry name" value="NONRIBOSOMAL PEPTIDE SYNTHASE ATNA-RELATED"/>
    <property type="match status" value="1"/>
</dbReference>
<reference evidence="6" key="1">
    <citation type="journal article" date="2016" name="J. Antibiot.">
        <title>Biosynthesis of the alpha-nitro-containing cyclic tripeptide psychrophilin.</title>
        <authorList>
            <person name="Zhao M."/>
            <person name="Lin H.C."/>
            <person name="Tang Y."/>
        </authorList>
    </citation>
    <scope>NUCLEOTIDE SEQUENCE</scope>
    <source>
        <strain evidence="6">IBT 24420</strain>
    </source>
</reference>
<dbReference type="PANTHER" id="PTHR45527">
    <property type="entry name" value="NONRIBOSOMAL PEPTIDE SYNTHETASE"/>
    <property type="match status" value="1"/>
</dbReference>
<dbReference type="InterPro" id="IPR045851">
    <property type="entry name" value="AMP-bd_C_sf"/>
</dbReference>
<comment type="similarity">
    <text evidence="4">Belongs to the NRP synthetase family.</text>
</comment>
<protein>
    <submittedName>
        <fullName evidence="6">PsyC</fullName>
    </submittedName>
</protein>
<dbReference type="Pfam" id="PF00668">
    <property type="entry name" value="Condensation"/>
    <property type="match status" value="1"/>
</dbReference>
<dbReference type="Gene3D" id="3.30.559.10">
    <property type="entry name" value="Chloramphenicol acetyltransferase-like domain"/>
    <property type="match status" value="1"/>
</dbReference>
<dbReference type="SMART" id="SM00823">
    <property type="entry name" value="PKS_PP"/>
    <property type="match status" value="1"/>
</dbReference>
<dbReference type="SUPFAM" id="SSF47336">
    <property type="entry name" value="ACP-like"/>
    <property type="match status" value="1"/>
</dbReference>
<accession>A0A142DX13</accession>
<dbReference type="FunFam" id="3.30.300.30:FF:000015">
    <property type="entry name" value="Nonribosomal peptide synthase SidD"/>
    <property type="match status" value="1"/>
</dbReference>
<dbReference type="GO" id="GO:0044550">
    <property type="term" value="P:secondary metabolite biosynthetic process"/>
    <property type="evidence" value="ECO:0007669"/>
    <property type="project" value="TreeGrafter"/>
</dbReference>
<evidence type="ECO:0000256" key="2">
    <source>
        <dbReference type="ARBA" id="ARBA00022553"/>
    </source>
</evidence>
<evidence type="ECO:0000256" key="3">
    <source>
        <dbReference type="ARBA" id="ARBA00022598"/>
    </source>
</evidence>
<dbReference type="InterPro" id="IPR036736">
    <property type="entry name" value="ACP-like_sf"/>
</dbReference>
<name>A0A142DX13_9EURO</name>
<proteinExistence type="inferred from homology"/>
<dbReference type="InterPro" id="IPR042099">
    <property type="entry name" value="ANL_N_sf"/>
</dbReference>
<dbReference type="InterPro" id="IPR020806">
    <property type="entry name" value="PKS_PP-bd"/>
</dbReference>
<feature type="domain" description="Carrier" evidence="5">
    <location>
        <begin position="638"/>
        <end position="714"/>
    </location>
</feature>
<evidence type="ECO:0000256" key="4">
    <source>
        <dbReference type="ARBA" id="ARBA00029454"/>
    </source>
</evidence>
<dbReference type="GO" id="GO:0016874">
    <property type="term" value="F:ligase activity"/>
    <property type="evidence" value="ECO:0007669"/>
    <property type="project" value="UniProtKB-KW"/>
</dbReference>
<dbReference type="EMBL" id="KU695586">
    <property type="protein sequence ID" value="AMQ36134.1"/>
    <property type="molecule type" value="Genomic_DNA"/>
</dbReference>
<dbReference type="InterPro" id="IPR023213">
    <property type="entry name" value="CAT-like_dom_sf"/>
</dbReference>
<sequence>MCDVVLHIQTGYSSPRLVLHYRRTTMEDMHATLIVNKIEELCQFVVANPNCPVSQLPMFGTWDQRLIRQWNAVDSQKPQPAPQLMHEIIHDKAQQYPELPAIESWEGTITYQELDRLSTGLAGDLRQHGVRPFTFVPVLFDKTVWAIVALLAVNKAGAAFVPLDPSHPLDRLKQIVERTGSTVLLASERQSNMLQEFVETQLIVSSLTVKHLPCPEDGNVSWDLAPPAAPAYCLHTSGSTGNPKGCVVQQSAFSSIARHAFLLQMKPGSRVLQFASFSFGISLIEVFCTLTCGGTICMPSEVERKNNLTHAITSLDIDWALLTPTALKAFSPTEVPCLRTIISAGEPMHKADVEIWAERVRLFQAYGLTEWAGIFSVSQRVTATRSMEKNIGFPVDGRWWLVDPNDHARLCAVGGIGEIVIEGPSLAQGYLHDAAKTSAAFIAPPYQVIQFGGRSDDRWLYKTGDLGRLNMDGSISHMGRKDAQVKIRGHRVELGEVEFHLKQSFPHAKSGVVESVIASGTGTQTLVAFIELPELWKDGESGDEVFMEPSDEFLNGALSAERLLKTRLPPYAVPSTFFPLRSMPLTVSGKTDRRCLRNKAASLTPQQWRQYKSLAAQQMPSTPSTPSTPSMETVPTETVSTETERQLAQIWATLFGLPLEQVGPNDDFHVLGGDSVIAMRVTAMARAKGINLSVTDVFANPTLCSLGRAAKTSVQTNGTGVINNPVDHLPADQMVLCLSELRERGTLPAAAQVVEVLPATDIQAFFIERSGLDTFTFFLEGELDVERMREACRAVIRKHSILRTVFTKNAHGLFQLILAGDHCNDPLKRIIAPKDLRSLCATLRISSPNPSLHLDHSPVGFTLASCSTTQHALIIALSHAQHDGFSINILFDDLVAAYTNASLSPAADGHHFADVVRYRAGHDRTAGLAFWRNYLDGASPTRLGPSWSPVEKGTTSAVVTVDAEVPFAPTPPVGITLSTFVKAAWAVVLSRHTGQTDLVFGQTVNGRNLPLVGIDQILGPCINFVPFRVRLQTNCTVREWLNYVQSQYLLTTDYEDVPLQQITRTCTSWPAEHGEGLPFIFQHQNVQHQFNLEFESEDEKHRLISTSCEPNLHVYPLSEDWIFSVPYETKLKLQIVARESRLPFDTASGLVRELAELVEHFARFPDSMMSSLTSN</sequence>
<dbReference type="AlphaFoldDB" id="A0A142DX13"/>
<dbReference type="GO" id="GO:0043041">
    <property type="term" value="P:amino acid activation for nonribosomal peptide biosynthetic process"/>
    <property type="evidence" value="ECO:0007669"/>
    <property type="project" value="TreeGrafter"/>
</dbReference>
<keyword evidence="3" id="KW-0436">Ligase</keyword>
<dbReference type="Pfam" id="PF00501">
    <property type="entry name" value="AMP-binding"/>
    <property type="match status" value="1"/>
</dbReference>
<dbReference type="GO" id="GO:0031177">
    <property type="term" value="F:phosphopantetheine binding"/>
    <property type="evidence" value="ECO:0007669"/>
    <property type="project" value="InterPro"/>
</dbReference>
<dbReference type="SUPFAM" id="SSF56801">
    <property type="entry name" value="Acetyl-CoA synthetase-like"/>
    <property type="match status" value="1"/>
</dbReference>
<keyword evidence="1" id="KW-0596">Phosphopantetheine</keyword>
<evidence type="ECO:0000313" key="6">
    <source>
        <dbReference type="EMBL" id="AMQ36134.1"/>
    </source>
</evidence>
<keyword evidence="2" id="KW-0597">Phosphoprotein</keyword>
<dbReference type="InterPro" id="IPR001242">
    <property type="entry name" value="Condensation_dom"/>
</dbReference>
<dbReference type="Pfam" id="PF00550">
    <property type="entry name" value="PP-binding"/>
    <property type="match status" value="1"/>
</dbReference>
<dbReference type="NCBIfam" id="TIGR01733">
    <property type="entry name" value="AA-adenyl-dom"/>
    <property type="match status" value="1"/>
</dbReference>
<dbReference type="CDD" id="cd19542">
    <property type="entry name" value="CT_NRPS-like"/>
    <property type="match status" value="1"/>
</dbReference>
<dbReference type="CDD" id="cd05918">
    <property type="entry name" value="A_NRPS_SidN3_like"/>
    <property type="match status" value="1"/>
</dbReference>
<dbReference type="Gene3D" id="1.10.1200.10">
    <property type="entry name" value="ACP-like"/>
    <property type="match status" value="1"/>
</dbReference>
<dbReference type="Gene3D" id="3.30.559.30">
    <property type="entry name" value="Nonribosomal peptide synthetase, condensation domain"/>
    <property type="match status" value="1"/>
</dbReference>
<dbReference type="InterPro" id="IPR010071">
    <property type="entry name" value="AA_adenyl_dom"/>
</dbReference>
<dbReference type="InterPro" id="IPR009081">
    <property type="entry name" value="PP-bd_ACP"/>
</dbReference>
<evidence type="ECO:0000259" key="5">
    <source>
        <dbReference type="PROSITE" id="PS50075"/>
    </source>
</evidence>
<dbReference type="PROSITE" id="PS50075">
    <property type="entry name" value="CARRIER"/>
    <property type="match status" value="1"/>
</dbReference>
<dbReference type="GO" id="GO:0005737">
    <property type="term" value="C:cytoplasm"/>
    <property type="evidence" value="ECO:0007669"/>
    <property type="project" value="TreeGrafter"/>
</dbReference>
<evidence type="ECO:0000256" key="1">
    <source>
        <dbReference type="ARBA" id="ARBA00022450"/>
    </source>
</evidence>
<dbReference type="Gene3D" id="3.40.50.12780">
    <property type="entry name" value="N-terminal domain of ligase-like"/>
    <property type="match status" value="1"/>
</dbReference>
<dbReference type="InterPro" id="IPR000873">
    <property type="entry name" value="AMP-dep_synth/lig_dom"/>
</dbReference>
<dbReference type="SUPFAM" id="SSF52777">
    <property type="entry name" value="CoA-dependent acyltransferases"/>
    <property type="match status" value="2"/>
</dbReference>